<feature type="non-terminal residue" evidence="1">
    <location>
        <position position="1"/>
    </location>
</feature>
<keyword evidence="2" id="KW-1185">Reference proteome</keyword>
<organism evidence="1 2">
    <name type="scientific">Funneliformis caledonium</name>
    <dbReference type="NCBI Taxonomy" id="1117310"/>
    <lineage>
        <taxon>Eukaryota</taxon>
        <taxon>Fungi</taxon>
        <taxon>Fungi incertae sedis</taxon>
        <taxon>Mucoromycota</taxon>
        <taxon>Glomeromycotina</taxon>
        <taxon>Glomeromycetes</taxon>
        <taxon>Glomerales</taxon>
        <taxon>Glomeraceae</taxon>
        <taxon>Funneliformis</taxon>
    </lineage>
</organism>
<accession>A0A9N9GRP8</accession>
<evidence type="ECO:0000313" key="1">
    <source>
        <dbReference type="EMBL" id="CAG8620751.1"/>
    </source>
</evidence>
<gene>
    <name evidence="1" type="ORF">FCALED_LOCUS9540</name>
</gene>
<dbReference type="Proteomes" id="UP000789570">
    <property type="component" value="Unassembled WGS sequence"/>
</dbReference>
<evidence type="ECO:0000313" key="2">
    <source>
        <dbReference type="Proteomes" id="UP000789570"/>
    </source>
</evidence>
<name>A0A9N9GRP8_9GLOM</name>
<protein>
    <submittedName>
        <fullName evidence="1">4197_t:CDS:1</fullName>
    </submittedName>
</protein>
<dbReference type="OrthoDB" id="2385834at2759"/>
<dbReference type="EMBL" id="CAJVPQ010003203">
    <property type="protein sequence ID" value="CAG8620751.1"/>
    <property type="molecule type" value="Genomic_DNA"/>
</dbReference>
<reference evidence="1" key="1">
    <citation type="submission" date="2021-06" db="EMBL/GenBank/DDBJ databases">
        <authorList>
            <person name="Kallberg Y."/>
            <person name="Tangrot J."/>
            <person name="Rosling A."/>
        </authorList>
    </citation>
    <scope>NUCLEOTIDE SEQUENCE</scope>
    <source>
        <strain evidence="1">UK204</strain>
    </source>
</reference>
<proteinExistence type="predicted"/>
<sequence>SKDHSIEGWIVSENDSKWAPLKLDPDVTVYKLLNDENLNEIKSFRSLYFKNDGNLVLIKNGFRILVITYLRVYFGLDRILVSREFYKVFSDKAFKEIIIRENKLWAISLNYLFQWNLDTFKFEFDYSLESNGIDVMDVIMKGKVSIKVLSKNYLLAFNLPKKGKKQDISLYHTTENNKQPVEGSKIFNDDNLENVFTLFEYSSRRAF</sequence>
<dbReference type="AlphaFoldDB" id="A0A9N9GRP8"/>
<comment type="caution">
    <text evidence="1">The sequence shown here is derived from an EMBL/GenBank/DDBJ whole genome shotgun (WGS) entry which is preliminary data.</text>
</comment>